<sequence>MAPHSLDGASSYSKTIPNVMVRQHTFFSKPKTRKLSNGQVTKSEANCT</sequence>
<protein>
    <submittedName>
        <fullName evidence="1">Uncharacterized protein</fullName>
    </submittedName>
</protein>
<dbReference type="EMBL" id="GBXM01080255">
    <property type="protein sequence ID" value="JAH28322.1"/>
    <property type="molecule type" value="Transcribed_RNA"/>
</dbReference>
<reference evidence="1" key="1">
    <citation type="submission" date="2014-11" db="EMBL/GenBank/DDBJ databases">
        <authorList>
            <person name="Amaro Gonzalez C."/>
        </authorList>
    </citation>
    <scope>NUCLEOTIDE SEQUENCE</scope>
</reference>
<reference evidence="1" key="2">
    <citation type="journal article" date="2015" name="Fish Shellfish Immunol.">
        <title>Early steps in the European eel (Anguilla anguilla)-Vibrio vulnificus interaction in the gills: Role of the RtxA13 toxin.</title>
        <authorList>
            <person name="Callol A."/>
            <person name="Pajuelo D."/>
            <person name="Ebbesson L."/>
            <person name="Teles M."/>
            <person name="MacKenzie S."/>
            <person name="Amaro C."/>
        </authorList>
    </citation>
    <scope>NUCLEOTIDE SEQUENCE</scope>
</reference>
<dbReference type="AlphaFoldDB" id="A0A0E9RHS4"/>
<accession>A0A0E9RHS4</accession>
<proteinExistence type="predicted"/>
<organism evidence="1">
    <name type="scientific">Anguilla anguilla</name>
    <name type="common">European freshwater eel</name>
    <name type="synonym">Muraena anguilla</name>
    <dbReference type="NCBI Taxonomy" id="7936"/>
    <lineage>
        <taxon>Eukaryota</taxon>
        <taxon>Metazoa</taxon>
        <taxon>Chordata</taxon>
        <taxon>Craniata</taxon>
        <taxon>Vertebrata</taxon>
        <taxon>Euteleostomi</taxon>
        <taxon>Actinopterygii</taxon>
        <taxon>Neopterygii</taxon>
        <taxon>Teleostei</taxon>
        <taxon>Anguilliformes</taxon>
        <taxon>Anguillidae</taxon>
        <taxon>Anguilla</taxon>
    </lineage>
</organism>
<evidence type="ECO:0000313" key="1">
    <source>
        <dbReference type="EMBL" id="JAH28322.1"/>
    </source>
</evidence>
<name>A0A0E9RHS4_ANGAN</name>